<dbReference type="InterPro" id="IPR047785">
    <property type="entry name" value="tRNA_MNMC2"/>
</dbReference>
<comment type="similarity">
    <text evidence="10">In the C-terminal section; belongs to the DAO family.</text>
</comment>
<dbReference type="OrthoDB" id="9786494at2"/>
<comment type="cofactor">
    <cofactor evidence="10">
        <name>FAD</name>
        <dbReference type="ChEBI" id="CHEBI:57692"/>
    </cofactor>
</comment>
<dbReference type="InterPro" id="IPR017610">
    <property type="entry name" value="tRNA_S-uridine_synth_MnmC_C"/>
</dbReference>
<dbReference type="GO" id="GO:0004808">
    <property type="term" value="F:tRNA (5-methylaminomethyl-2-thiouridylate)(34)-methyltransferase activity"/>
    <property type="evidence" value="ECO:0007669"/>
    <property type="project" value="UniProtKB-EC"/>
</dbReference>
<dbReference type="InterPro" id="IPR036188">
    <property type="entry name" value="FAD/NAD-bd_sf"/>
</dbReference>
<feature type="domain" description="FAD dependent oxidoreductase" evidence="11">
    <location>
        <begin position="278"/>
        <end position="646"/>
    </location>
</feature>
<comment type="similarity">
    <text evidence="10">In the N-terminal section; belongs to the methyltransferase superfamily. tRNA (mnm(5)s(2)U34)-methyltransferase family.</text>
</comment>
<dbReference type="KEGG" id="hjo:AY555_07320"/>
<evidence type="ECO:0000256" key="10">
    <source>
        <dbReference type="HAMAP-Rule" id="MF_01102"/>
    </source>
</evidence>
<evidence type="ECO:0000256" key="1">
    <source>
        <dbReference type="ARBA" id="ARBA00022490"/>
    </source>
</evidence>
<evidence type="ECO:0000256" key="2">
    <source>
        <dbReference type="ARBA" id="ARBA00022603"/>
    </source>
</evidence>
<dbReference type="Gene3D" id="3.50.50.60">
    <property type="entry name" value="FAD/NAD(P)-binding domain"/>
    <property type="match status" value="1"/>
</dbReference>
<evidence type="ECO:0000256" key="6">
    <source>
        <dbReference type="ARBA" id="ARBA00022694"/>
    </source>
</evidence>
<dbReference type="NCBIfam" id="NF002481">
    <property type="entry name" value="PRK01747.1-2"/>
    <property type="match status" value="1"/>
</dbReference>
<dbReference type="GO" id="GO:0016645">
    <property type="term" value="F:oxidoreductase activity, acting on the CH-NH group of donors"/>
    <property type="evidence" value="ECO:0007669"/>
    <property type="project" value="InterPro"/>
</dbReference>
<keyword evidence="3 10" id="KW-0285">Flavoprotein</keyword>
<proteinExistence type="inferred from homology"/>
<sequence length="678" mass="73039">MQAGEDTRPVSWQGAAVAGNGVLMRDTLGDPRLVWRDDETPVSGVFDDVYFSVDGGDAESRHVFLDGCDLPRSWQGRAHYTIAETGFGTGLNFLLTWKAWLDDPARSQFLDYVSVEGFPLPKDALCRALSAFPALAPLAEQLVAVWPRAFQGAHVLMFAEGRVRLHLRFGEVGTALARLSARVDAWFLDGFAPSRNPDMWRSEVLQSVASLSVPGARLASFTAAGPVRRTLESLGFRVEKRRGYGRKRECIAAVLQQSLPSCPHPWFRRPAPLRAGARIAIIGAGIGGCSAAAALKRRDFDPILVDRAGQVGQGASGNPCGLLKPRLTLDQGIHGRFYGLAFLHTLRVMAELEKTWPDLVIGRGILSVARSDDEYGKMAALAPTLPPGVAVPVDAVEAHALAGIGVSSSPGGLWFPDALSIRPLSVCQALSADIPLVQGEVTALDRTASGWLLKGTGIEADAVVLAAGPYLPRLCPEADLPVRANRGHISFMPEVPGLPDVALSFGGYLSPAVSGTGDAGRMRVLGATYDRWIDIGDNSWAMERADDARRSLDLLGNHVPTVADRWQGREPCGGRISLRATIADHMPMVGPLFRVKDWQEAYRDLHHGRSGTSYPQAPLIDGLYVLGALGSRGFQTAFLLAEALGALCDGSPLPLDTDLYEALHPGRFAIRALRRRPR</sequence>
<comment type="function">
    <text evidence="10">Catalyzes the last two steps in the biosynthesis of 5-methylaminomethyl-2-thiouridine (mnm(5)s(2)U) at the wobble position (U34) in tRNA. Catalyzes the FAD-dependent demodification of cmnm(5)s(2)U34 to nm(5)s(2)U34, followed by the transfer of a methyl group from S-adenosyl-L-methionine to nm(5)s(2)U34, to form mnm(5)s(2)U34.</text>
</comment>
<organism evidence="13 14">
    <name type="scientific">Haematospirillum jordaniae</name>
    <dbReference type="NCBI Taxonomy" id="1549855"/>
    <lineage>
        <taxon>Bacteria</taxon>
        <taxon>Pseudomonadati</taxon>
        <taxon>Pseudomonadota</taxon>
        <taxon>Alphaproteobacteria</taxon>
        <taxon>Rhodospirillales</taxon>
        <taxon>Novispirillaceae</taxon>
        <taxon>Haematospirillum</taxon>
    </lineage>
</organism>
<dbReference type="GO" id="GO:0050660">
    <property type="term" value="F:flavin adenine dinucleotide binding"/>
    <property type="evidence" value="ECO:0007669"/>
    <property type="project" value="UniProtKB-UniRule"/>
</dbReference>
<keyword evidence="7 10" id="KW-0274">FAD</keyword>
<comment type="catalytic activity">
    <reaction evidence="10">
        <text>5-aminomethyl-2-thiouridine(34) in tRNA + S-adenosyl-L-methionine = 5-methylaminomethyl-2-thiouridine(34) in tRNA + S-adenosyl-L-homocysteine + H(+)</text>
        <dbReference type="Rhea" id="RHEA:19569"/>
        <dbReference type="Rhea" id="RHEA-COMP:10195"/>
        <dbReference type="Rhea" id="RHEA-COMP:10197"/>
        <dbReference type="ChEBI" id="CHEBI:15378"/>
        <dbReference type="ChEBI" id="CHEBI:57856"/>
        <dbReference type="ChEBI" id="CHEBI:59789"/>
        <dbReference type="ChEBI" id="CHEBI:74454"/>
        <dbReference type="ChEBI" id="CHEBI:74455"/>
        <dbReference type="EC" id="2.1.1.61"/>
    </reaction>
</comment>
<dbReference type="PANTHER" id="PTHR13847:SF283">
    <property type="entry name" value="TRNA 5-METHYLAMINOMETHYL-2-THIOURIDINE BIOSYNTHESIS BIFUNCTIONAL PROTEIN MNMC"/>
    <property type="match status" value="1"/>
</dbReference>
<protein>
    <recommendedName>
        <fullName evidence="10">tRNA 5-methylaminomethyl-2-thiouridine biosynthesis bifunctional protein MnmC</fullName>
        <shortName evidence="10">tRNA mnm(5)s(2)U biosynthesis bifunctional protein</shortName>
    </recommendedName>
    <domain>
        <recommendedName>
            <fullName evidence="10">tRNA (mnm(5)s(2)U34)-methyltransferase</fullName>
            <ecNumber evidence="10">2.1.1.61</ecNumber>
        </recommendedName>
    </domain>
    <domain>
        <recommendedName>
            <fullName evidence="10">FAD-dependent cmnm(5)s(2)U34 oxidoreductase</fullName>
            <ecNumber evidence="10">1.5.-.-</ecNumber>
        </recommendedName>
    </domain>
</protein>
<dbReference type="NCBIfam" id="TIGR03197">
    <property type="entry name" value="MnmC_Cterm"/>
    <property type="match status" value="1"/>
</dbReference>
<dbReference type="Gene3D" id="3.40.50.150">
    <property type="entry name" value="Vaccinia Virus protein VP39"/>
    <property type="match status" value="1"/>
</dbReference>
<dbReference type="AlphaFoldDB" id="A0A143DE66"/>
<reference evidence="13 14" key="1">
    <citation type="submission" date="2016-02" db="EMBL/GenBank/DDBJ databases">
        <title>Complete Genome of H5569, the type strain of the newly described species Haematospirillium jordaniae.</title>
        <authorList>
            <person name="Nicholson A.C."/>
            <person name="Humrighouse B.W."/>
            <person name="Loparov V."/>
            <person name="McQuiston J.R."/>
        </authorList>
    </citation>
    <scope>NUCLEOTIDE SEQUENCE [LARGE SCALE GENOMIC DNA]</scope>
    <source>
        <strain evidence="13 14">H5569</strain>
    </source>
</reference>
<dbReference type="InterPro" id="IPR008471">
    <property type="entry name" value="MnmC-like_methylTransf"/>
</dbReference>
<dbReference type="InterPro" id="IPR029063">
    <property type="entry name" value="SAM-dependent_MTases_sf"/>
</dbReference>
<feature type="region of interest" description="FAD-dependent cmnm(5)s(2)U34 oxidoreductase" evidence="10">
    <location>
        <begin position="282"/>
        <end position="678"/>
    </location>
</feature>
<evidence type="ECO:0000259" key="12">
    <source>
        <dbReference type="Pfam" id="PF05430"/>
    </source>
</evidence>
<gene>
    <name evidence="10" type="primary">mnmC</name>
    <name evidence="13" type="ORF">AY555_07320</name>
</gene>
<keyword evidence="4 10" id="KW-0808">Transferase</keyword>
<feature type="domain" description="MnmC-like methyltransferase" evidence="12">
    <location>
        <begin position="135"/>
        <end position="255"/>
    </location>
</feature>
<dbReference type="Proteomes" id="UP000076066">
    <property type="component" value="Chromosome"/>
</dbReference>
<dbReference type="Pfam" id="PF01266">
    <property type="entry name" value="DAO"/>
    <property type="match status" value="1"/>
</dbReference>
<dbReference type="RefSeq" id="WP_066135213.1">
    <property type="nucleotide sequence ID" value="NZ_CP014525.1"/>
</dbReference>
<evidence type="ECO:0000313" key="13">
    <source>
        <dbReference type="EMBL" id="AMW35017.1"/>
    </source>
</evidence>
<dbReference type="GO" id="GO:0032259">
    <property type="term" value="P:methylation"/>
    <property type="evidence" value="ECO:0007669"/>
    <property type="project" value="UniProtKB-KW"/>
</dbReference>
<dbReference type="InterPro" id="IPR006076">
    <property type="entry name" value="FAD-dep_OxRdtase"/>
</dbReference>
<dbReference type="NCBIfam" id="NF033855">
    <property type="entry name" value="tRNA_MNMC2"/>
    <property type="match status" value="1"/>
</dbReference>
<evidence type="ECO:0000313" key="14">
    <source>
        <dbReference type="Proteomes" id="UP000076066"/>
    </source>
</evidence>
<evidence type="ECO:0000256" key="4">
    <source>
        <dbReference type="ARBA" id="ARBA00022679"/>
    </source>
</evidence>
<evidence type="ECO:0000256" key="7">
    <source>
        <dbReference type="ARBA" id="ARBA00022827"/>
    </source>
</evidence>
<keyword evidence="6 10" id="KW-0819">tRNA processing</keyword>
<keyword evidence="8 10" id="KW-0560">Oxidoreductase</keyword>
<dbReference type="Pfam" id="PF05430">
    <property type="entry name" value="Methyltransf_30"/>
    <property type="match status" value="1"/>
</dbReference>
<evidence type="ECO:0000259" key="11">
    <source>
        <dbReference type="Pfam" id="PF01266"/>
    </source>
</evidence>
<comment type="subcellular location">
    <subcellularLocation>
        <location evidence="10">Cytoplasm</location>
    </subcellularLocation>
</comment>
<dbReference type="EC" id="2.1.1.61" evidence="10"/>
<dbReference type="SUPFAM" id="SSF51905">
    <property type="entry name" value="FAD/NAD(P)-binding domain"/>
    <property type="match status" value="1"/>
</dbReference>
<evidence type="ECO:0000256" key="9">
    <source>
        <dbReference type="ARBA" id="ARBA00023268"/>
    </source>
</evidence>
<dbReference type="GO" id="GO:0002097">
    <property type="term" value="P:tRNA wobble base modification"/>
    <property type="evidence" value="ECO:0007669"/>
    <property type="project" value="UniProtKB-UniRule"/>
</dbReference>
<dbReference type="HAMAP" id="MF_01102">
    <property type="entry name" value="MnmC"/>
    <property type="match status" value="1"/>
</dbReference>
<keyword evidence="14" id="KW-1185">Reference proteome</keyword>
<keyword evidence="1 10" id="KW-0963">Cytoplasm</keyword>
<dbReference type="GeneID" id="53316965"/>
<dbReference type="InterPro" id="IPR023032">
    <property type="entry name" value="tRNA_MAMT_biosynth_bifunc_MnmC"/>
</dbReference>
<dbReference type="STRING" id="1549855.AY555_07320"/>
<keyword evidence="9 10" id="KW-0511">Multifunctional enzyme</keyword>
<feature type="region of interest" description="tRNA (mnm(5)s(2)U34)-methyltransferase" evidence="10">
    <location>
        <begin position="1"/>
        <end position="256"/>
    </location>
</feature>
<evidence type="ECO:0000256" key="8">
    <source>
        <dbReference type="ARBA" id="ARBA00023002"/>
    </source>
</evidence>
<keyword evidence="5 10" id="KW-0949">S-adenosyl-L-methionine</keyword>
<evidence type="ECO:0000256" key="5">
    <source>
        <dbReference type="ARBA" id="ARBA00022691"/>
    </source>
</evidence>
<dbReference type="PANTHER" id="PTHR13847">
    <property type="entry name" value="SARCOSINE DEHYDROGENASE-RELATED"/>
    <property type="match status" value="1"/>
</dbReference>
<dbReference type="EC" id="1.5.-.-" evidence="10"/>
<dbReference type="GO" id="GO:0005737">
    <property type="term" value="C:cytoplasm"/>
    <property type="evidence" value="ECO:0007669"/>
    <property type="project" value="UniProtKB-SubCell"/>
</dbReference>
<accession>A0A143DE66</accession>
<name>A0A143DE66_9PROT</name>
<evidence type="ECO:0000256" key="3">
    <source>
        <dbReference type="ARBA" id="ARBA00022630"/>
    </source>
</evidence>
<keyword evidence="2 10" id="KW-0489">Methyltransferase</keyword>
<dbReference type="EMBL" id="CP014525">
    <property type="protein sequence ID" value="AMW35017.1"/>
    <property type="molecule type" value="Genomic_DNA"/>
</dbReference>
<dbReference type="Gene3D" id="3.30.9.10">
    <property type="entry name" value="D-Amino Acid Oxidase, subunit A, domain 2"/>
    <property type="match status" value="1"/>
</dbReference>